<reference evidence="2 3" key="1">
    <citation type="submission" date="2023-07" db="EMBL/GenBank/DDBJ databases">
        <title>Sorghum-associated microbial communities from plants grown in Nebraska, USA.</title>
        <authorList>
            <person name="Schachtman D."/>
        </authorList>
    </citation>
    <scope>NUCLEOTIDE SEQUENCE [LARGE SCALE GENOMIC DNA]</scope>
    <source>
        <strain evidence="2 3">BE107</strain>
    </source>
</reference>
<feature type="compositionally biased region" description="Low complexity" evidence="1">
    <location>
        <begin position="17"/>
        <end position="31"/>
    </location>
</feature>
<protein>
    <recommendedName>
        <fullName evidence="4">DUF732 domain-containing protein</fullName>
    </recommendedName>
</protein>
<dbReference type="RefSeq" id="WP_310092940.1">
    <property type="nucleotide sequence ID" value="NZ_JAVDTT010000002.1"/>
</dbReference>
<comment type="caution">
    <text evidence="2">The sequence shown here is derived from an EMBL/GenBank/DDBJ whole genome shotgun (WGS) entry which is preliminary data.</text>
</comment>
<evidence type="ECO:0000313" key="2">
    <source>
        <dbReference type="EMBL" id="MDR6841811.1"/>
    </source>
</evidence>
<dbReference type="EMBL" id="JAVDTT010000002">
    <property type="protein sequence ID" value="MDR6841811.1"/>
    <property type="molecule type" value="Genomic_DNA"/>
</dbReference>
<sequence>MLPLLLTVAPALAEVPPEASAEASSENPSATLYDHARNDGSLVATAQICDFPKDEVEQVRSGLEKEQRYKVEQQGETFDAAGYAEAFAAGNRSMHELLALVIPQQSPEQYEANCGEVREQFDTVRCMVSSSIECR</sequence>
<organism evidence="2 3">
    <name type="scientific">Pseudoxanthomonas sacheonensis</name>
    <dbReference type="NCBI Taxonomy" id="443615"/>
    <lineage>
        <taxon>Bacteria</taxon>
        <taxon>Pseudomonadati</taxon>
        <taxon>Pseudomonadota</taxon>
        <taxon>Gammaproteobacteria</taxon>
        <taxon>Lysobacterales</taxon>
        <taxon>Lysobacteraceae</taxon>
        <taxon>Pseudoxanthomonas</taxon>
    </lineage>
</organism>
<dbReference type="Proteomes" id="UP001254759">
    <property type="component" value="Unassembled WGS sequence"/>
</dbReference>
<accession>A0ABU1RSR0</accession>
<name>A0ABU1RSR0_9GAMM</name>
<gene>
    <name evidence="2" type="ORF">J2W94_002096</name>
</gene>
<evidence type="ECO:0000256" key="1">
    <source>
        <dbReference type="SAM" id="MobiDB-lite"/>
    </source>
</evidence>
<evidence type="ECO:0008006" key="4">
    <source>
        <dbReference type="Google" id="ProtNLM"/>
    </source>
</evidence>
<keyword evidence="3" id="KW-1185">Reference proteome</keyword>
<evidence type="ECO:0000313" key="3">
    <source>
        <dbReference type="Proteomes" id="UP001254759"/>
    </source>
</evidence>
<feature type="region of interest" description="Disordered" evidence="1">
    <location>
        <begin position="17"/>
        <end position="36"/>
    </location>
</feature>
<proteinExistence type="predicted"/>